<dbReference type="InterPro" id="IPR020904">
    <property type="entry name" value="Sc_DH/Rdtase_CS"/>
</dbReference>
<dbReference type="PROSITE" id="PS00061">
    <property type="entry name" value="ADH_SHORT"/>
    <property type="match status" value="1"/>
</dbReference>
<keyword evidence="4" id="KW-1185">Reference proteome</keyword>
<evidence type="ECO:0000313" key="3">
    <source>
        <dbReference type="EMBL" id="RAL36962.1"/>
    </source>
</evidence>
<keyword evidence="2" id="KW-0560">Oxidoreductase</keyword>
<evidence type="ECO:0000313" key="4">
    <source>
        <dbReference type="Proteomes" id="UP000249390"/>
    </source>
</evidence>
<evidence type="ECO:0000256" key="1">
    <source>
        <dbReference type="ARBA" id="ARBA00022857"/>
    </source>
</evidence>
<organism evidence="3 4">
    <name type="scientific">Cuscuta australis</name>
    <dbReference type="NCBI Taxonomy" id="267555"/>
    <lineage>
        <taxon>Eukaryota</taxon>
        <taxon>Viridiplantae</taxon>
        <taxon>Streptophyta</taxon>
        <taxon>Embryophyta</taxon>
        <taxon>Tracheophyta</taxon>
        <taxon>Spermatophyta</taxon>
        <taxon>Magnoliopsida</taxon>
        <taxon>eudicotyledons</taxon>
        <taxon>Gunneridae</taxon>
        <taxon>Pentapetalae</taxon>
        <taxon>asterids</taxon>
        <taxon>lamiids</taxon>
        <taxon>Solanales</taxon>
        <taxon>Convolvulaceae</taxon>
        <taxon>Cuscuteae</taxon>
        <taxon>Cuscuta</taxon>
        <taxon>Cuscuta subgen. Grammica</taxon>
        <taxon>Cuscuta sect. Cleistogrammica</taxon>
    </lineage>
</organism>
<gene>
    <name evidence="3" type="ORF">DM860_003884</name>
</gene>
<comment type="caution">
    <text evidence="3">The sequence shown here is derived from an EMBL/GenBank/DDBJ whole genome shotgun (WGS) entry which is preliminary data.</text>
</comment>
<dbReference type="GO" id="GO:0016616">
    <property type="term" value="F:oxidoreductase activity, acting on the CH-OH group of donors, NAD or NADP as acceptor"/>
    <property type="evidence" value="ECO:0007669"/>
    <property type="project" value="UniProtKB-ARBA"/>
</dbReference>
<protein>
    <submittedName>
        <fullName evidence="3">Uncharacterized protein</fullName>
    </submittedName>
</protein>
<dbReference type="FunFam" id="3.40.50.720:FF:000084">
    <property type="entry name" value="Short-chain dehydrogenase reductase"/>
    <property type="match status" value="1"/>
</dbReference>
<dbReference type="PANTHER" id="PTHR42898:SF6">
    <property type="entry name" value="NADP-DEPENDENT MANNITOL DEHYDROGENASE"/>
    <property type="match status" value="1"/>
</dbReference>
<proteinExistence type="predicted"/>
<dbReference type="Proteomes" id="UP000249390">
    <property type="component" value="Unassembled WGS sequence"/>
</dbReference>
<dbReference type="SUPFAM" id="SSF51735">
    <property type="entry name" value="NAD(P)-binding Rossmann-fold domains"/>
    <property type="match status" value="1"/>
</dbReference>
<evidence type="ECO:0000256" key="2">
    <source>
        <dbReference type="ARBA" id="ARBA00023002"/>
    </source>
</evidence>
<dbReference type="PANTHER" id="PTHR42898">
    <property type="entry name" value="TROPINONE REDUCTASE"/>
    <property type="match status" value="1"/>
</dbReference>
<name>A0A328CUV5_9ASTE</name>
<dbReference type="EMBL" id="NQVE01000217">
    <property type="protein sequence ID" value="RAL36962.1"/>
    <property type="molecule type" value="Genomic_DNA"/>
</dbReference>
<dbReference type="InterPro" id="IPR036291">
    <property type="entry name" value="NAD(P)-bd_dom_sf"/>
</dbReference>
<dbReference type="InterPro" id="IPR002347">
    <property type="entry name" value="SDR_fam"/>
</dbReference>
<dbReference type="PRINTS" id="PR00081">
    <property type="entry name" value="GDHRDH"/>
</dbReference>
<dbReference type="Pfam" id="PF13561">
    <property type="entry name" value="adh_short_C2"/>
    <property type="match status" value="1"/>
</dbReference>
<dbReference type="Gene3D" id="3.40.50.720">
    <property type="entry name" value="NAD(P)-binding Rossmann-like Domain"/>
    <property type="match status" value="1"/>
</dbReference>
<dbReference type="InterPro" id="IPR045000">
    <property type="entry name" value="TR"/>
</dbReference>
<keyword evidence="1" id="KW-0521">NADP</keyword>
<accession>A0A328CUV5</accession>
<reference evidence="3 4" key="1">
    <citation type="submission" date="2018-06" db="EMBL/GenBank/DDBJ databases">
        <title>The Genome of Cuscuta australis (Dodder) Provides Insight into the Evolution of Plant Parasitism.</title>
        <authorList>
            <person name="Liu H."/>
        </authorList>
    </citation>
    <scope>NUCLEOTIDE SEQUENCE [LARGE SCALE GENOMIC DNA]</scope>
    <source>
        <strain evidence="4">cv. Yunnan</strain>
        <tissue evidence="3">Vines</tissue>
    </source>
</reference>
<dbReference type="PRINTS" id="PR00080">
    <property type="entry name" value="SDRFAMILY"/>
</dbReference>
<sequence length="267" mass="28733">MAKKAGESSGGSRWSLSGMTALVTGGTRGIGRAIVEELAELGASVYTCSRKEDELNQSLKDWASKGLKVSGSVCDASSRDQRLLLFQKVSSAFDGKLNILVNNVGTFIHKPTVEYSAEEYSYIMGTNLESSYHFSQLAYPLLKASKAGCIVFISSVAGLVHLSLAGSIYGATKGAMNQLTKNLACEWAEDSIRVNCVAPWVIKTSLAEEYLENKEFMEKLPSRTPMKRPGEPREVSSVVAFLCLPSASYVTGQVIAVDGGFTVNGFE</sequence>
<dbReference type="AlphaFoldDB" id="A0A328CUV5"/>